<dbReference type="Gene3D" id="3.50.50.60">
    <property type="entry name" value="FAD/NAD(P)-binding domain"/>
    <property type="match status" value="1"/>
</dbReference>
<gene>
    <name evidence="3" type="ORF">LSTR_LSTR009990</name>
</gene>
<evidence type="ECO:0000313" key="3">
    <source>
        <dbReference type="EMBL" id="RZF37890.1"/>
    </source>
</evidence>
<dbReference type="STRING" id="195883.A0A482WXW9"/>
<dbReference type="EMBL" id="QKKF02022912">
    <property type="protein sequence ID" value="RZF37890.1"/>
    <property type="molecule type" value="Genomic_DNA"/>
</dbReference>
<evidence type="ECO:0000256" key="1">
    <source>
        <dbReference type="ARBA" id="ARBA00010790"/>
    </source>
</evidence>
<dbReference type="InParanoid" id="A0A482WXW9"/>
<organism evidence="3 4">
    <name type="scientific">Laodelphax striatellus</name>
    <name type="common">Small brown planthopper</name>
    <name type="synonym">Delphax striatella</name>
    <dbReference type="NCBI Taxonomy" id="195883"/>
    <lineage>
        <taxon>Eukaryota</taxon>
        <taxon>Metazoa</taxon>
        <taxon>Ecdysozoa</taxon>
        <taxon>Arthropoda</taxon>
        <taxon>Hexapoda</taxon>
        <taxon>Insecta</taxon>
        <taxon>Pterygota</taxon>
        <taxon>Neoptera</taxon>
        <taxon>Paraneoptera</taxon>
        <taxon>Hemiptera</taxon>
        <taxon>Auchenorrhyncha</taxon>
        <taxon>Fulgoroidea</taxon>
        <taxon>Delphacidae</taxon>
        <taxon>Criomorphinae</taxon>
        <taxon>Laodelphax</taxon>
    </lineage>
</organism>
<name>A0A482WXW9_LAOST</name>
<dbReference type="PANTHER" id="PTHR11552:SF147">
    <property type="entry name" value="CHOLINE DEHYDROGENASE, MITOCHONDRIAL"/>
    <property type="match status" value="1"/>
</dbReference>
<dbReference type="AlphaFoldDB" id="A0A482WXW9"/>
<feature type="domain" description="Glucose-methanol-choline oxidoreductase C-terminal" evidence="2">
    <location>
        <begin position="31"/>
        <end position="166"/>
    </location>
</feature>
<evidence type="ECO:0000259" key="2">
    <source>
        <dbReference type="Pfam" id="PF05199"/>
    </source>
</evidence>
<comment type="caution">
    <text evidence="3">The sequence shown here is derived from an EMBL/GenBank/DDBJ whole genome shotgun (WGS) entry which is preliminary data.</text>
</comment>
<dbReference type="GO" id="GO:0016614">
    <property type="term" value="F:oxidoreductase activity, acting on CH-OH group of donors"/>
    <property type="evidence" value="ECO:0007669"/>
    <property type="project" value="InterPro"/>
</dbReference>
<comment type="similarity">
    <text evidence="1">Belongs to the GMC oxidoreductase family.</text>
</comment>
<dbReference type="Gene3D" id="3.30.560.10">
    <property type="entry name" value="Glucose Oxidase, domain 3"/>
    <property type="match status" value="1"/>
</dbReference>
<reference evidence="3 4" key="1">
    <citation type="journal article" date="2017" name="Gigascience">
        <title>Genome sequence of the small brown planthopper, Laodelphax striatellus.</title>
        <authorList>
            <person name="Zhu J."/>
            <person name="Jiang F."/>
            <person name="Wang X."/>
            <person name="Yang P."/>
            <person name="Bao Y."/>
            <person name="Zhao W."/>
            <person name="Wang W."/>
            <person name="Lu H."/>
            <person name="Wang Q."/>
            <person name="Cui N."/>
            <person name="Li J."/>
            <person name="Chen X."/>
            <person name="Luo L."/>
            <person name="Yu J."/>
            <person name="Kang L."/>
            <person name="Cui F."/>
        </authorList>
    </citation>
    <scope>NUCLEOTIDE SEQUENCE [LARGE SCALE GENOMIC DNA]</scope>
    <source>
        <strain evidence="3">Lst14</strain>
    </source>
</reference>
<dbReference type="Proteomes" id="UP000291343">
    <property type="component" value="Unassembled WGS sequence"/>
</dbReference>
<dbReference type="Pfam" id="PF05199">
    <property type="entry name" value="GMC_oxred_C"/>
    <property type="match status" value="1"/>
</dbReference>
<proteinExistence type="inferred from homology"/>
<evidence type="ECO:0000313" key="4">
    <source>
        <dbReference type="Proteomes" id="UP000291343"/>
    </source>
</evidence>
<accession>A0A482WXW9</accession>
<dbReference type="InterPro" id="IPR007867">
    <property type="entry name" value="GMC_OxRtase_C"/>
</dbReference>
<dbReference type="InterPro" id="IPR036188">
    <property type="entry name" value="FAD/NAD-bd_sf"/>
</dbReference>
<keyword evidence="4" id="KW-1185">Reference proteome</keyword>
<dbReference type="InterPro" id="IPR012132">
    <property type="entry name" value="GMC_OxRdtase"/>
</dbReference>
<dbReference type="OrthoDB" id="5428259at2759"/>
<dbReference type="SUPFAM" id="SSF51905">
    <property type="entry name" value="FAD/NAD(P)-binding domain"/>
    <property type="match status" value="1"/>
</dbReference>
<protein>
    <recommendedName>
        <fullName evidence="2">Glucose-methanol-choline oxidoreductase C-terminal domain-containing protein</fullName>
    </recommendedName>
</protein>
<dbReference type="GO" id="GO:0050660">
    <property type="term" value="F:flavin adenine dinucleotide binding"/>
    <property type="evidence" value="ECO:0007669"/>
    <property type="project" value="InterPro"/>
</dbReference>
<dbReference type="SMR" id="A0A482WXW9"/>
<dbReference type="PANTHER" id="PTHR11552">
    <property type="entry name" value="GLUCOSE-METHANOL-CHOLINE GMC OXIDOREDUCTASE"/>
    <property type="match status" value="1"/>
</dbReference>
<dbReference type="SUPFAM" id="SSF54373">
    <property type="entry name" value="FAD-linked reductases, C-terminal domain"/>
    <property type="match status" value="1"/>
</dbReference>
<sequence length="171" mass="18949">MLVIVTGYGRSTFRIWSAARLAVLLVALLHPKSKGTIRLRSSNPFDPPVINPNYLKHPDDLLTLSKETDKTKAMKKVNGKLNNQPLPGCESFQFATISYWACYVRHMTLTAYHPVGTSKMGLKNDPTTVVDTTLRVRNTNRLFVVDASVMPTMTSGNINSVVLMIAEKAAE</sequence>